<organism evidence="1 2">
    <name type="scientific">Halorubrum kocurii JCM 14978</name>
    <dbReference type="NCBI Taxonomy" id="1230456"/>
    <lineage>
        <taxon>Archaea</taxon>
        <taxon>Methanobacteriati</taxon>
        <taxon>Methanobacteriota</taxon>
        <taxon>Stenosarchaea group</taxon>
        <taxon>Halobacteria</taxon>
        <taxon>Halobacteriales</taxon>
        <taxon>Haloferacaceae</taxon>
        <taxon>Halorubrum</taxon>
    </lineage>
</organism>
<evidence type="ECO:0000313" key="2">
    <source>
        <dbReference type="Proteomes" id="UP000011546"/>
    </source>
</evidence>
<protein>
    <submittedName>
        <fullName evidence="1">Uncharacterized protein</fullName>
    </submittedName>
</protein>
<name>M0NHI1_9EURY</name>
<keyword evidence="2" id="KW-1185">Reference proteome</keyword>
<accession>M0NHI1</accession>
<gene>
    <name evidence="1" type="ORF">C468_16934</name>
</gene>
<comment type="caution">
    <text evidence="1">The sequence shown here is derived from an EMBL/GenBank/DDBJ whole genome shotgun (WGS) entry which is preliminary data.</text>
</comment>
<proteinExistence type="predicted"/>
<reference evidence="1 2" key="1">
    <citation type="journal article" date="2014" name="PLoS Genet.">
        <title>Phylogenetically driven sequencing of extremely halophilic archaea reveals strategies for static and dynamic osmo-response.</title>
        <authorList>
            <person name="Becker E.A."/>
            <person name="Seitzer P.M."/>
            <person name="Tritt A."/>
            <person name="Larsen D."/>
            <person name="Krusor M."/>
            <person name="Yao A.I."/>
            <person name="Wu D."/>
            <person name="Madern D."/>
            <person name="Eisen J.A."/>
            <person name="Darling A.E."/>
            <person name="Facciotti M.T."/>
        </authorList>
    </citation>
    <scope>NUCLEOTIDE SEQUENCE [LARGE SCALE GENOMIC DNA]</scope>
    <source>
        <strain evidence="1 2">JCM 14978</strain>
    </source>
</reference>
<dbReference type="AlphaFoldDB" id="M0NHI1"/>
<dbReference type="PATRIC" id="fig|1230456.3.peg.3374"/>
<dbReference type="EMBL" id="AOJH01000103">
    <property type="protein sequence ID" value="EMA57018.1"/>
    <property type="molecule type" value="Genomic_DNA"/>
</dbReference>
<sequence length="102" mass="11099">MGARPPRLRRRRQVERGDDLDCLDAAFYEHAAAAADSTTSEELVDGQESSIAAILREGVEQHRSTVRDDDIPMTGDDLGASVDLAKAIEDTTVDDVQEVADE</sequence>
<dbReference type="Proteomes" id="UP000011546">
    <property type="component" value="Unassembled WGS sequence"/>
</dbReference>
<dbReference type="STRING" id="1230456.C468_16934"/>
<evidence type="ECO:0000313" key="1">
    <source>
        <dbReference type="EMBL" id="EMA57018.1"/>
    </source>
</evidence>